<dbReference type="SMART" id="SM00788">
    <property type="entry name" value="Adenylsucc_synt"/>
    <property type="match status" value="1"/>
</dbReference>
<sequence>MAVTIVNGLSWGDEGKGKIVDLEAKSADVVIRFSGGNNAGHSIKNEYGEFALHLVPAGIFNPDAINIIERGVVIHLPSLMGEMQELLRNPDVSFQKFKISPFAHLVMPWHIAEDQGYEKEAAQNIAGRATEAIGTTLKGIGPCYKDKAGRWEAFRVCDLVSKKAFLARLEKVYASKAKWLRARFQVELPSFDAVRTQFLGAREYVLPYIADTSHIIQEALAADKSILLEGAQGTLLDPDHGTYPNVTSSPTTALGALMITGIPSSAVRRVIGVTKAYVTRVGAGAFPTELSHELDEKLRNIGKEFGATTGRPRRCGWLDLPLLQYAVAINGTTEIALTKMDVLGQLPKVQLGTSYENGVSGAPDMTRLSEMKPAYEEFAGWGNLAGARTRADLPDEARRYLERITAICSIGHVSIGAGRTETLTM</sequence>
<feature type="active site" description="Proton acceptor" evidence="8">
    <location>
        <position position="13"/>
    </location>
</feature>
<feature type="binding site" evidence="8">
    <location>
        <position position="40"/>
    </location>
    <ligand>
        <name>Mg(2+)</name>
        <dbReference type="ChEBI" id="CHEBI:18420"/>
    </ligand>
</feature>
<comment type="cofactor">
    <cofactor evidence="8">
        <name>Mg(2+)</name>
        <dbReference type="ChEBI" id="CHEBI:18420"/>
    </cofactor>
    <text evidence="8">Binds 1 Mg(2+) ion per subunit.</text>
</comment>
<keyword evidence="2 8" id="KW-0436">Ligase</keyword>
<feature type="binding site" description="in other chain" evidence="8">
    <location>
        <begin position="38"/>
        <end position="41"/>
    </location>
    <ligand>
        <name>IMP</name>
        <dbReference type="ChEBI" id="CHEBI:58053"/>
        <note>ligand shared between dimeric partners</note>
    </ligand>
</feature>
<dbReference type="HAMAP" id="MF_00011">
    <property type="entry name" value="Adenylosucc_synth"/>
    <property type="match status" value="1"/>
</dbReference>
<dbReference type="UniPathway" id="UPA00075">
    <property type="reaction ID" value="UER00335"/>
</dbReference>
<keyword evidence="6 8" id="KW-0460">Magnesium</keyword>
<dbReference type="AlphaFoldDB" id="A0A1G2KQH7"/>
<dbReference type="GO" id="GO:0046040">
    <property type="term" value="P:IMP metabolic process"/>
    <property type="evidence" value="ECO:0007669"/>
    <property type="project" value="TreeGrafter"/>
</dbReference>
<dbReference type="SUPFAM" id="SSF52540">
    <property type="entry name" value="P-loop containing nucleoside triphosphate hydrolases"/>
    <property type="match status" value="1"/>
</dbReference>
<organism evidence="10 11">
    <name type="scientific">Candidatus Sungbacteria bacterium RIFCSPHIGHO2_02_FULL_51_29</name>
    <dbReference type="NCBI Taxonomy" id="1802273"/>
    <lineage>
        <taxon>Bacteria</taxon>
        <taxon>Candidatus Sungiibacteriota</taxon>
    </lineage>
</organism>
<proteinExistence type="inferred from homology"/>
<feature type="binding site" evidence="8">
    <location>
        <begin position="12"/>
        <end position="18"/>
    </location>
    <ligand>
        <name>GTP</name>
        <dbReference type="ChEBI" id="CHEBI:37565"/>
    </ligand>
</feature>
<dbReference type="InterPro" id="IPR001114">
    <property type="entry name" value="Adenylosuccinate_synthetase"/>
</dbReference>
<feature type="binding site" evidence="8">
    <location>
        <begin position="339"/>
        <end position="341"/>
    </location>
    <ligand>
        <name>GTP</name>
        <dbReference type="ChEBI" id="CHEBI:37565"/>
    </ligand>
</feature>
<dbReference type="PANTHER" id="PTHR11846">
    <property type="entry name" value="ADENYLOSUCCINATE SYNTHETASE"/>
    <property type="match status" value="1"/>
</dbReference>
<feature type="binding site" description="in other chain" evidence="8">
    <location>
        <position position="247"/>
    </location>
    <ligand>
        <name>IMP</name>
        <dbReference type="ChEBI" id="CHEBI:58053"/>
        <note>ligand shared between dimeric partners</note>
    </ligand>
</feature>
<evidence type="ECO:0000256" key="2">
    <source>
        <dbReference type="ARBA" id="ARBA00022598"/>
    </source>
</evidence>
<dbReference type="InterPro" id="IPR027417">
    <property type="entry name" value="P-loop_NTPase"/>
</dbReference>
<keyword evidence="5 8" id="KW-0658">Purine biosynthesis</keyword>
<reference evidence="10 11" key="1">
    <citation type="journal article" date="2016" name="Nat. Commun.">
        <title>Thousands of microbial genomes shed light on interconnected biogeochemical processes in an aquifer system.</title>
        <authorList>
            <person name="Anantharaman K."/>
            <person name="Brown C.T."/>
            <person name="Hug L.A."/>
            <person name="Sharon I."/>
            <person name="Castelle C.J."/>
            <person name="Probst A.J."/>
            <person name="Thomas B.C."/>
            <person name="Singh A."/>
            <person name="Wilkins M.J."/>
            <person name="Karaoz U."/>
            <person name="Brodie E.L."/>
            <person name="Williams K.H."/>
            <person name="Hubbard S.S."/>
            <person name="Banfield J.F."/>
        </authorList>
    </citation>
    <scope>NUCLEOTIDE SEQUENCE [LARGE SCALE GENOMIC DNA]</scope>
</reference>
<keyword evidence="8" id="KW-0963">Cytoplasm</keyword>
<comment type="subunit">
    <text evidence="1 8">Homodimer.</text>
</comment>
<evidence type="ECO:0000256" key="6">
    <source>
        <dbReference type="ARBA" id="ARBA00022842"/>
    </source>
</evidence>
<comment type="similarity">
    <text evidence="8">Belongs to the adenylosuccinate synthetase family.</text>
</comment>
<comment type="subcellular location">
    <subcellularLocation>
        <location evidence="8">Cytoplasm</location>
    </subcellularLocation>
</comment>
<name>A0A1G2KQH7_9BACT</name>
<dbReference type="EC" id="6.3.4.4" evidence="8"/>
<evidence type="ECO:0000256" key="8">
    <source>
        <dbReference type="HAMAP-Rule" id="MF_00011"/>
    </source>
</evidence>
<evidence type="ECO:0000256" key="7">
    <source>
        <dbReference type="ARBA" id="ARBA00023134"/>
    </source>
</evidence>
<comment type="catalytic activity">
    <reaction evidence="8">
        <text>IMP + L-aspartate + GTP = N(6)-(1,2-dicarboxyethyl)-AMP + GDP + phosphate + 2 H(+)</text>
        <dbReference type="Rhea" id="RHEA:15753"/>
        <dbReference type="ChEBI" id="CHEBI:15378"/>
        <dbReference type="ChEBI" id="CHEBI:29991"/>
        <dbReference type="ChEBI" id="CHEBI:37565"/>
        <dbReference type="ChEBI" id="CHEBI:43474"/>
        <dbReference type="ChEBI" id="CHEBI:57567"/>
        <dbReference type="ChEBI" id="CHEBI:58053"/>
        <dbReference type="ChEBI" id="CHEBI:58189"/>
        <dbReference type="EC" id="6.3.4.4"/>
    </reaction>
</comment>
<dbReference type="GO" id="GO:0000287">
    <property type="term" value="F:magnesium ion binding"/>
    <property type="evidence" value="ECO:0007669"/>
    <property type="project" value="UniProtKB-UniRule"/>
</dbReference>
<evidence type="ECO:0000313" key="11">
    <source>
        <dbReference type="Proteomes" id="UP000177811"/>
    </source>
</evidence>
<comment type="caution">
    <text evidence="10">The sequence shown here is derived from an EMBL/GenBank/DDBJ whole genome shotgun (WGS) entry which is preliminary data.</text>
</comment>
<dbReference type="Gene3D" id="3.90.170.10">
    <property type="entry name" value="Adenylosuccinate Synthetase, subunit A, domain 3"/>
    <property type="match status" value="1"/>
</dbReference>
<feature type="binding site" description="in other chain" evidence="8">
    <location>
        <position position="311"/>
    </location>
    <ligand>
        <name>IMP</name>
        <dbReference type="ChEBI" id="CHEBI:58053"/>
        <note>ligand shared between dimeric partners</note>
    </ligand>
</feature>
<evidence type="ECO:0000256" key="1">
    <source>
        <dbReference type="ARBA" id="ARBA00011738"/>
    </source>
</evidence>
<protein>
    <recommendedName>
        <fullName evidence="8">Adenylosuccinate synthetase</fullName>
        <shortName evidence="8">AMPSase</shortName>
        <shortName evidence="8">AdSS</shortName>
        <ecNumber evidence="8">6.3.4.4</ecNumber>
    </recommendedName>
    <alternativeName>
        <fullName evidence="8">IMP--aspartate ligase</fullName>
    </alternativeName>
</protein>
<keyword evidence="4 8" id="KW-0547">Nucleotide-binding</keyword>
<dbReference type="FunFam" id="3.90.170.10:FF:000001">
    <property type="entry name" value="Adenylosuccinate synthetase"/>
    <property type="match status" value="1"/>
</dbReference>
<feature type="active site" evidence="9">
    <location>
        <position position="147"/>
    </location>
</feature>
<keyword evidence="3 8" id="KW-0479">Metal-binding</keyword>
<feature type="binding site" description="in other chain" evidence="8">
    <location>
        <position position="136"/>
    </location>
    <ligand>
        <name>IMP</name>
        <dbReference type="ChEBI" id="CHEBI:58053"/>
        <note>ligand shared between dimeric partners</note>
    </ligand>
</feature>
<feature type="binding site" evidence="8">
    <location>
        <position position="313"/>
    </location>
    <ligand>
        <name>GTP</name>
        <dbReference type="ChEBI" id="CHEBI:37565"/>
    </ligand>
</feature>
<feature type="binding site" evidence="8">
    <location>
        <begin position="414"/>
        <end position="416"/>
    </location>
    <ligand>
        <name>GTP</name>
        <dbReference type="ChEBI" id="CHEBI:37565"/>
    </ligand>
</feature>
<dbReference type="GO" id="GO:0005525">
    <property type="term" value="F:GTP binding"/>
    <property type="evidence" value="ECO:0007669"/>
    <property type="project" value="UniProtKB-UniRule"/>
</dbReference>
<feature type="binding site" description="in other chain" evidence="8">
    <location>
        <position position="232"/>
    </location>
    <ligand>
        <name>IMP</name>
        <dbReference type="ChEBI" id="CHEBI:58053"/>
        <note>ligand shared between dimeric partners</note>
    </ligand>
</feature>
<dbReference type="CDD" id="cd03108">
    <property type="entry name" value="AdSS"/>
    <property type="match status" value="1"/>
</dbReference>
<evidence type="ECO:0000256" key="9">
    <source>
        <dbReference type="PROSITE-ProRule" id="PRU10134"/>
    </source>
</evidence>
<accession>A0A1G2KQH7</accession>
<dbReference type="Gene3D" id="3.40.440.10">
    <property type="entry name" value="Adenylosuccinate Synthetase, subunit A, domain 1"/>
    <property type="match status" value="1"/>
</dbReference>
<evidence type="ECO:0000313" key="10">
    <source>
        <dbReference type="EMBL" id="OHA01676.1"/>
    </source>
</evidence>
<comment type="function">
    <text evidence="8">Plays an important role in the de novo pathway of purine nucleotide biosynthesis. Catalyzes the first committed step in the biosynthesis of AMP from IMP.</text>
</comment>
<dbReference type="PROSITE" id="PS00513">
    <property type="entry name" value="ADENYLOSUCCIN_SYN_2"/>
    <property type="match status" value="1"/>
</dbReference>
<feature type="binding site" description="in other chain" evidence="8">
    <location>
        <begin position="13"/>
        <end position="16"/>
    </location>
    <ligand>
        <name>IMP</name>
        <dbReference type="ChEBI" id="CHEBI:58053"/>
        <note>ligand shared between dimeric partners</note>
    </ligand>
</feature>
<dbReference type="Pfam" id="PF00709">
    <property type="entry name" value="Adenylsucc_synt"/>
    <property type="match status" value="1"/>
</dbReference>
<evidence type="ECO:0000256" key="5">
    <source>
        <dbReference type="ARBA" id="ARBA00022755"/>
    </source>
</evidence>
<feature type="binding site" evidence="8">
    <location>
        <position position="150"/>
    </location>
    <ligand>
        <name>IMP</name>
        <dbReference type="ChEBI" id="CHEBI:58053"/>
        <note>ligand shared between dimeric partners</note>
    </ligand>
</feature>
<dbReference type="NCBIfam" id="NF002223">
    <property type="entry name" value="PRK01117.1"/>
    <property type="match status" value="1"/>
</dbReference>
<feature type="binding site" evidence="8">
    <location>
        <begin position="307"/>
        <end position="313"/>
    </location>
    <ligand>
        <name>substrate</name>
    </ligand>
</feature>
<dbReference type="Gene3D" id="1.10.300.10">
    <property type="entry name" value="Adenylosuccinate Synthetase, subunit A, domain 2"/>
    <property type="match status" value="1"/>
</dbReference>
<feature type="binding site" evidence="8">
    <location>
        <position position="13"/>
    </location>
    <ligand>
        <name>Mg(2+)</name>
        <dbReference type="ChEBI" id="CHEBI:18420"/>
    </ligand>
</feature>
<dbReference type="InterPro" id="IPR042109">
    <property type="entry name" value="Adenylosuccinate_synth_dom1"/>
</dbReference>
<feature type="binding site" evidence="8">
    <location>
        <begin position="40"/>
        <end position="42"/>
    </location>
    <ligand>
        <name>GTP</name>
        <dbReference type="ChEBI" id="CHEBI:37565"/>
    </ligand>
</feature>
<gene>
    <name evidence="8" type="primary">purA</name>
    <name evidence="10" type="ORF">A3C16_04485</name>
</gene>
<evidence type="ECO:0000256" key="4">
    <source>
        <dbReference type="ARBA" id="ARBA00022741"/>
    </source>
</evidence>
<dbReference type="Proteomes" id="UP000177811">
    <property type="component" value="Unassembled WGS sequence"/>
</dbReference>
<dbReference type="GO" id="GO:0004019">
    <property type="term" value="F:adenylosuccinate synthase activity"/>
    <property type="evidence" value="ECO:0007669"/>
    <property type="project" value="UniProtKB-UniRule"/>
</dbReference>
<dbReference type="GO" id="GO:0005737">
    <property type="term" value="C:cytoplasm"/>
    <property type="evidence" value="ECO:0007669"/>
    <property type="project" value="UniProtKB-SubCell"/>
</dbReference>
<feature type="active site" description="Proton donor" evidence="8">
    <location>
        <position position="41"/>
    </location>
</feature>
<dbReference type="InterPro" id="IPR033128">
    <property type="entry name" value="Adenylosuccin_syn_Lys_AS"/>
</dbReference>
<dbReference type="InterPro" id="IPR042110">
    <property type="entry name" value="Adenylosuccinate_synth_dom2"/>
</dbReference>
<dbReference type="InterPro" id="IPR042111">
    <property type="entry name" value="Adenylosuccinate_synth_dom3"/>
</dbReference>
<comment type="pathway">
    <text evidence="8">Purine metabolism; AMP biosynthesis via de novo pathway; AMP from IMP: step 1/2.</text>
</comment>
<keyword evidence="7 8" id="KW-0342">GTP-binding</keyword>
<dbReference type="EMBL" id="MHQL01000057">
    <property type="protein sequence ID" value="OHA01676.1"/>
    <property type="molecule type" value="Genomic_DNA"/>
</dbReference>
<evidence type="ECO:0000256" key="3">
    <source>
        <dbReference type="ARBA" id="ARBA00022723"/>
    </source>
</evidence>
<dbReference type="PANTHER" id="PTHR11846:SF0">
    <property type="entry name" value="ADENYLOSUCCINATE SYNTHETASE"/>
    <property type="match status" value="1"/>
</dbReference>
<dbReference type="GO" id="GO:0044208">
    <property type="term" value="P:'de novo' AMP biosynthetic process"/>
    <property type="evidence" value="ECO:0007669"/>
    <property type="project" value="UniProtKB-UniRule"/>
</dbReference>